<evidence type="ECO:0000256" key="2">
    <source>
        <dbReference type="ARBA" id="ARBA00009477"/>
    </source>
</evidence>
<feature type="domain" description="Multidrug resistance protein MdtA-like C-terminal permuted SH3" evidence="8">
    <location>
        <begin position="301"/>
        <end position="362"/>
    </location>
</feature>
<evidence type="ECO:0000259" key="8">
    <source>
        <dbReference type="Pfam" id="PF25967"/>
    </source>
</evidence>
<dbReference type="InterPro" id="IPR058626">
    <property type="entry name" value="MdtA-like_b-barrel"/>
</dbReference>
<dbReference type="InterPro" id="IPR006143">
    <property type="entry name" value="RND_pump_MFP"/>
</dbReference>
<gene>
    <name evidence="9" type="ORF">ASILVAE211_19380</name>
</gene>
<feature type="signal peptide" evidence="4">
    <location>
        <begin position="1"/>
        <end position="20"/>
    </location>
</feature>
<dbReference type="Proteomes" id="UP000708298">
    <property type="component" value="Unassembled WGS sequence"/>
</dbReference>
<dbReference type="Pfam" id="PF25944">
    <property type="entry name" value="Beta-barrel_RND"/>
    <property type="match status" value="1"/>
</dbReference>
<evidence type="ECO:0000313" key="9">
    <source>
        <dbReference type="EMBL" id="MCB8877366.1"/>
    </source>
</evidence>
<dbReference type="InterPro" id="IPR058627">
    <property type="entry name" value="MdtA-like_C"/>
</dbReference>
<dbReference type="RefSeq" id="WP_227323017.1">
    <property type="nucleotide sequence ID" value="NZ_JAESVB010000012.1"/>
</dbReference>
<evidence type="ECO:0000259" key="5">
    <source>
        <dbReference type="Pfam" id="PF25876"/>
    </source>
</evidence>
<dbReference type="Gene3D" id="1.10.287.470">
    <property type="entry name" value="Helix hairpin bin"/>
    <property type="match status" value="1"/>
</dbReference>
<accession>A0A964E0I0</accession>
<dbReference type="NCBIfam" id="TIGR01730">
    <property type="entry name" value="RND_mfp"/>
    <property type="match status" value="1"/>
</dbReference>
<comment type="subcellular location">
    <subcellularLocation>
        <location evidence="1">Cell envelope</location>
    </subcellularLocation>
</comment>
<feature type="region of interest" description="Disordered" evidence="3">
    <location>
        <begin position="120"/>
        <end position="142"/>
    </location>
</feature>
<evidence type="ECO:0000256" key="3">
    <source>
        <dbReference type="SAM" id="MobiDB-lite"/>
    </source>
</evidence>
<feature type="domain" description="Multidrug resistance protein MdtA-like alpha-helical hairpin" evidence="5">
    <location>
        <begin position="99"/>
        <end position="167"/>
    </location>
</feature>
<evidence type="ECO:0000259" key="7">
    <source>
        <dbReference type="Pfam" id="PF25944"/>
    </source>
</evidence>
<name>A0A964E0I0_9PROT</name>
<reference evidence="9" key="2">
    <citation type="submission" date="2021-01" db="EMBL/GenBank/DDBJ databases">
        <authorList>
            <person name="Mieszkin S."/>
            <person name="Pouder E."/>
            <person name="Alain K."/>
        </authorList>
    </citation>
    <scope>NUCLEOTIDE SEQUENCE</scope>
    <source>
        <strain evidence="9">HW T2.11</strain>
    </source>
</reference>
<dbReference type="InterPro" id="IPR058625">
    <property type="entry name" value="MdtA-like_BSH"/>
</dbReference>
<dbReference type="Pfam" id="PF25876">
    <property type="entry name" value="HH_MFP_RND"/>
    <property type="match status" value="1"/>
</dbReference>
<feature type="domain" description="Multidrug resistance protein MdtA-like barrel-sandwich hybrid" evidence="6">
    <location>
        <begin position="58"/>
        <end position="192"/>
    </location>
</feature>
<keyword evidence="10" id="KW-1185">Reference proteome</keyword>
<organism evidence="9 10">
    <name type="scientific">Acidisoma silvae</name>
    <dbReference type="NCBI Taxonomy" id="2802396"/>
    <lineage>
        <taxon>Bacteria</taxon>
        <taxon>Pseudomonadati</taxon>
        <taxon>Pseudomonadota</taxon>
        <taxon>Alphaproteobacteria</taxon>
        <taxon>Acetobacterales</taxon>
        <taxon>Acidocellaceae</taxon>
        <taxon>Acidisoma</taxon>
    </lineage>
</organism>
<proteinExistence type="inferred from homology"/>
<dbReference type="AlphaFoldDB" id="A0A964E0I0"/>
<evidence type="ECO:0000259" key="6">
    <source>
        <dbReference type="Pfam" id="PF25917"/>
    </source>
</evidence>
<dbReference type="Gene3D" id="2.40.50.100">
    <property type="match status" value="1"/>
</dbReference>
<dbReference type="PANTHER" id="PTHR30158:SF3">
    <property type="entry name" value="MULTIDRUG EFFLUX PUMP SUBUNIT ACRA-RELATED"/>
    <property type="match status" value="1"/>
</dbReference>
<feature type="chain" id="PRO_5037960615" evidence="4">
    <location>
        <begin position="21"/>
        <end position="390"/>
    </location>
</feature>
<comment type="similarity">
    <text evidence="2">Belongs to the membrane fusion protein (MFP) (TC 8.A.1) family.</text>
</comment>
<dbReference type="Gene3D" id="2.40.30.170">
    <property type="match status" value="1"/>
</dbReference>
<evidence type="ECO:0000256" key="1">
    <source>
        <dbReference type="ARBA" id="ARBA00004196"/>
    </source>
</evidence>
<keyword evidence="4" id="KW-0732">Signal</keyword>
<feature type="domain" description="Multidrug resistance protein MdtA-like beta-barrel" evidence="7">
    <location>
        <begin position="204"/>
        <end position="270"/>
    </location>
</feature>
<dbReference type="SUPFAM" id="SSF111369">
    <property type="entry name" value="HlyD-like secretion proteins"/>
    <property type="match status" value="1"/>
</dbReference>
<dbReference type="Pfam" id="PF25967">
    <property type="entry name" value="RND-MFP_C"/>
    <property type="match status" value="1"/>
</dbReference>
<dbReference type="Gene3D" id="2.40.420.20">
    <property type="match status" value="1"/>
</dbReference>
<dbReference type="EMBL" id="JAESVB010000012">
    <property type="protein sequence ID" value="MCB8877366.1"/>
    <property type="molecule type" value="Genomic_DNA"/>
</dbReference>
<dbReference type="GO" id="GO:0022857">
    <property type="term" value="F:transmembrane transporter activity"/>
    <property type="evidence" value="ECO:0007669"/>
    <property type="project" value="InterPro"/>
</dbReference>
<dbReference type="PANTHER" id="PTHR30158">
    <property type="entry name" value="ACRA/E-RELATED COMPONENT OF DRUG EFFLUX TRANSPORTER"/>
    <property type="match status" value="1"/>
</dbReference>
<evidence type="ECO:0000313" key="10">
    <source>
        <dbReference type="Proteomes" id="UP000708298"/>
    </source>
</evidence>
<reference evidence="9" key="1">
    <citation type="journal article" date="2021" name="Microorganisms">
        <title>Acidisoma silvae sp. nov. and Acidisomacellulosilytica sp. nov., Two Acidophilic Bacteria Isolated from Decaying Wood, Hydrolyzing Cellulose and Producing Poly-3-hydroxybutyrate.</title>
        <authorList>
            <person name="Mieszkin S."/>
            <person name="Pouder E."/>
            <person name="Uroz S."/>
            <person name="Simon-Colin C."/>
            <person name="Alain K."/>
        </authorList>
    </citation>
    <scope>NUCLEOTIDE SEQUENCE</scope>
    <source>
        <strain evidence="9">HW T2.11</strain>
    </source>
</reference>
<protein>
    <submittedName>
        <fullName evidence="9">Efflux RND transporter periplasmic adaptor subunit</fullName>
    </submittedName>
</protein>
<dbReference type="GO" id="GO:0005886">
    <property type="term" value="C:plasma membrane"/>
    <property type="evidence" value="ECO:0007669"/>
    <property type="project" value="TreeGrafter"/>
</dbReference>
<sequence>MRLPYSAIVFASLLAGGATAAEAQMGPGGPPAVGVTKAAETPIYQSSEYIGRIQAVSKVTVRARVTGLLEERDFKEGDEVKQGQQLFIIEQPPYQAAVLQAQGAVIQAEASLKNAKQNLNRSSTLLNTPAGQRSTVDTDTASQGQSQGQLLVAEAQLQTAQINLGYTTIRSPIDGRIGISTDPGNVVAFTDAPLVTVVSEDPEYVLFPVSEVDAMKLMADEKGGLGQMSVKLRLPNGKMYDQTGTIDFSDISVSSSTDTIDLRASIPNPARGAANDAGGNRALLDGGFVTVILQSKNPVQSITIPRAAVLADQQGFYVYVLDDKNVAIRRNITMGDSSNSLLAVIASGLKAGEQVVADGVQRVHPGAAVKPVPYQAPVMPPSANGDGSSG</sequence>
<dbReference type="Pfam" id="PF25917">
    <property type="entry name" value="BSH_RND"/>
    <property type="match status" value="1"/>
</dbReference>
<comment type="caution">
    <text evidence="9">The sequence shown here is derived from an EMBL/GenBank/DDBJ whole genome shotgun (WGS) entry which is preliminary data.</text>
</comment>
<dbReference type="InterPro" id="IPR058624">
    <property type="entry name" value="MdtA-like_HH"/>
</dbReference>
<evidence type="ECO:0000256" key="4">
    <source>
        <dbReference type="SAM" id="SignalP"/>
    </source>
</evidence>
<dbReference type="GO" id="GO:0046677">
    <property type="term" value="P:response to antibiotic"/>
    <property type="evidence" value="ECO:0007669"/>
    <property type="project" value="TreeGrafter"/>
</dbReference>